<dbReference type="PRINTS" id="PR00109">
    <property type="entry name" value="TYRKINASE"/>
</dbReference>
<evidence type="ECO:0000313" key="16">
    <source>
        <dbReference type="Proteomes" id="UP000267029"/>
    </source>
</evidence>
<evidence type="ECO:0000259" key="14">
    <source>
        <dbReference type="PROSITE" id="PS50011"/>
    </source>
</evidence>
<gene>
    <name evidence="15" type="ORF">MCOS_LOCUS8788</name>
</gene>
<keyword evidence="7" id="KW-0418">Kinase</keyword>
<keyword evidence="5 13" id="KW-0732">Signal</keyword>
<dbReference type="SMART" id="SM00219">
    <property type="entry name" value="TyrKc"/>
    <property type="match status" value="1"/>
</dbReference>
<feature type="domain" description="Protein kinase" evidence="14">
    <location>
        <begin position="57"/>
        <end position="311"/>
    </location>
</feature>
<evidence type="ECO:0000256" key="13">
    <source>
        <dbReference type="SAM" id="SignalP"/>
    </source>
</evidence>
<dbReference type="InterPro" id="IPR050122">
    <property type="entry name" value="RTK"/>
</dbReference>
<evidence type="ECO:0000256" key="8">
    <source>
        <dbReference type="ARBA" id="ARBA00022840"/>
    </source>
</evidence>
<evidence type="ECO:0000256" key="2">
    <source>
        <dbReference type="ARBA" id="ARBA00022553"/>
    </source>
</evidence>
<feature type="chain" id="PRO_5030017568" description="Protein kinase domain-containing protein" evidence="13">
    <location>
        <begin position="18"/>
        <end position="447"/>
    </location>
</feature>
<proteinExistence type="predicted"/>
<name>A0A0R3UM39_MESCO</name>
<sequence length="447" mass="49644">MLLLLLFSNHCVMVVPAVIIKMYTSSAATGGVDVAGGKLDTYKIPSDPIWEVPRDRVRLGRQIGAGAFGVVYEGTVSDPTKELADLVREMEILKQFNPHPHVIQLYGVCTQNGRLQVLVELAPYGNLRDFLMDRRPRRDQKSANQPFSHLSARHLVSFGLQVAKGMDYLARQNIIHRDLAARNILIGCRFVAKIADFGLTRSVCDYYRKCSDGRLPIKWMAPESIFDRRYTTKSDVWSFGILLWEIFSYGGTPYPTLSAESLLKALQMGFRNEQPLASPSHVYGLMLSCWSIDPACRPTFSQLVASLQQAYDDVINENSSSSSSTSSSRSSSPTISTVYLTLNNNNINNYNNPSALVTTTAPSICQSVSPSVYQSIIPQFSMQPQRSLVGQWPSSSLPSDVHGSQGFGATDGASIHFNSCCADRGQYLQSLHKAFLMHFNYVVVRWT</sequence>
<keyword evidence="10" id="KW-0472">Membrane</keyword>
<dbReference type="GO" id="GO:0004714">
    <property type="term" value="F:transmembrane receptor protein tyrosine kinase activity"/>
    <property type="evidence" value="ECO:0007669"/>
    <property type="project" value="TreeGrafter"/>
</dbReference>
<dbReference type="STRING" id="53468.A0A0R3UM39"/>
<dbReference type="PANTHER" id="PTHR24416">
    <property type="entry name" value="TYROSINE-PROTEIN KINASE RECEPTOR"/>
    <property type="match status" value="1"/>
</dbReference>
<evidence type="ECO:0000256" key="4">
    <source>
        <dbReference type="ARBA" id="ARBA00022692"/>
    </source>
</evidence>
<keyword evidence="8" id="KW-0067">ATP-binding</keyword>
<keyword evidence="3" id="KW-0808">Transferase</keyword>
<evidence type="ECO:0000313" key="15">
    <source>
        <dbReference type="EMBL" id="VDD82785.1"/>
    </source>
</evidence>
<dbReference type="InterPro" id="IPR008266">
    <property type="entry name" value="Tyr_kinase_AS"/>
</dbReference>
<dbReference type="InterPro" id="IPR001245">
    <property type="entry name" value="Ser-Thr/Tyr_kinase_cat_dom"/>
</dbReference>
<evidence type="ECO:0000256" key="6">
    <source>
        <dbReference type="ARBA" id="ARBA00022741"/>
    </source>
</evidence>
<dbReference type="InterPro" id="IPR011009">
    <property type="entry name" value="Kinase-like_dom_sf"/>
</dbReference>
<dbReference type="FunFam" id="1.10.510.10:FF:000554">
    <property type="entry name" value="Predicted protein"/>
    <property type="match status" value="1"/>
</dbReference>
<dbReference type="PANTHER" id="PTHR24416:SF550">
    <property type="entry name" value="FIBROBLAST GROWTH FACTOR RECEPTOR HOMOLOG 1-RELATED"/>
    <property type="match status" value="1"/>
</dbReference>
<protein>
    <recommendedName>
        <fullName evidence="14">Protein kinase domain-containing protein</fullName>
    </recommendedName>
</protein>
<organism evidence="15 16">
    <name type="scientific">Mesocestoides corti</name>
    <name type="common">Flatworm</name>
    <dbReference type="NCBI Taxonomy" id="53468"/>
    <lineage>
        <taxon>Eukaryota</taxon>
        <taxon>Metazoa</taxon>
        <taxon>Spiralia</taxon>
        <taxon>Lophotrochozoa</taxon>
        <taxon>Platyhelminthes</taxon>
        <taxon>Cestoda</taxon>
        <taxon>Eucestoda</taxon>
        <taxon>Cyclophyllidea</taxon>
        <taxon>Mesocestoididae</taxon>
        <taxon>Mesocestoides</taxon>
    </lineage>
</organism>
<evidence type="ECO:0000256" key="1">
    <source>
        <dbReference type="ARBA" id="ARBA00004370"/>
    </source>
</evidence>
<keyword evidence="4" id="KW-0812">Transmembrane</keyword>
<dbReference type="SUPFAM" id="SSF56112">
    <property type="entry name" value="Protein kinase-like (PK-like)"/>
    <property type="match status" value="1"/>
</dbReference>
<dbReference type="GO" id="GO:0007169">
    <property type="term" value="P:cell surface receptor protein tyrosine kinase signaling pathway"/>
    <property type="evidence" value="ECO:0007669"/>
    <property type="project" value="TreeGrafter"/>
</dbReference>
<feature type="signal peptide" evidence="13">
    <location>
        <begin position="1"/>
        <end position="17"/>
    </location>
</feature>
<evidence type="ECO:0000256" key="7">
    <source>
        <dbReference type="ARBA" id="ARBA00022777"/>
    </source>
</evidence>
<dbReference type="Pfam" id="PF07714">
    <property type="entry name" value="PK_Tyr_Ser-Thr"/>
    <property type="match status" value="1"/>
</dbReference>
<evidence type="ECO:0000256" key="3">
    <source>
        <dbReference type="ARBA" id="ARBA00022679"/>
    </source>
</evidence>
<dbReference type="Gene3D" id="3.30.200.20">
    <property type="entry name" value="Phosphorylase Kinase, domain 1"/>
    <property type="match status" value="2"/>
</dbReference>
<dbReference type="GO" id="GO:0043235">
    <property type="term" value="C:receptor complex"/>
    <property type="evidence" value="ECO:0007669"/>
    <property type="project" value="TreeGrafter"/>
</dbReference>
<dbReference type="EMBL" id="UXSR01005574">
    <property type="protein sequence ID" value="VDD82785.1"/>
    <property type="molecule type" value="Genomic_DNA"/>
</dbReference>
<dbReference type="Proteomes" id="UP000267029">
    <property type="component" value="Unassembled WGS sequence"/>
</dbReference>
<dbReference type="InterPro" id="IPR020635">
    <property type="entry name" value="Tyr_kinase_cat_dom"/>
</dbReference>
<dbReference type="PROSITE" id="PS00109">
    <property type="entry name" value="PROTEIN_KINASE_TYR"/>
    <property type="match status" value="1"/>
</dbReference>
<keyword evidence="9" id="KW-1133">Transmembrane helix</keyword>
<keyword evidence="2" id="KW-0597">Phosphoprotein</keyword>
<accession>A0A0R3UM39</accession>
<keyword evidence="16" id="KW-1185">Reference proteome</keyword>
<keyword evidence="12" id="KW-0675">Receptor</keyword>
<comment type="subcellular location">
    <subcellularLocation>
        <location evidence="1">Membrane</location>
    </subcellularLocation>
</comment>
<reference evidence="15 16" key="1">
    <citation type="submission" date="2018-10" db="EMBL/GenBank/DDBJ databases">
        <authorList>
            <consortium name="Pathogen Informatics"/>
        </authorList>
    </citation>
    <scope>NUCLEOTIDE SEQUENCE [LARGE SCALE GENOMIC DNA]</scope>
</reference>
<evidence type="ECO:0000256" key="11">
    <source>
        <dbReference type="ARBA" id="ARBA00023137"/>
    </source>
</evidence>
<keyword evidence="6" id="KW-0547">Nucleotide-binding</keyword>
<dbReference type="GO" id="GO:0005524">
    <property type="term" value="F:ATP binding"/>
    <property type="evidence" value="ECO:0007669"/>
    <property type="project" value="UniProtKB-KW"/>
</dbReference>
<dbReference type="PROSITE" id="PS50011">
    <property type="entry name" value="PROTEIN_KINASE_DOM"/>
    <property type="match status" value="1"/>
</dbReference>
<dbReference type="AlphaFoldDB" id="A0A0R3UM39"/>
<evidence type="ECO:0000256" key="12">
    <source>
        <dbReference type="ARBA" id="ARBA00023170"/>
    </source>
</evidence>
<keyword evidence="11" id="KW-0829">Tyrosine-protein kinase</keyword>
<dbReference type="InterPro" id="IPR000719">
    <property type="entry name" value="Prot_kinase_dom"/>
</dbReference>
<evidence type="ECO:0000256" key="10">
    <source>
        <dbReference type="ARBA" id="ARBA00023136"/>
    </source>
</evidence>
<dbReference type="GO" id="GO:0005886">
    <property type="term" value="C:plasma membrane"/>
    <property type="evidence" value="ECO:0007669"/>
    <property type="project" value="TreeGrafter"/>
</dbReference>
<evidence type="ECO:0000256" key="5">
    <source>
        <dbReference type="ARBA" id="ARBA00022729"/>
    </source>
</evidence>
<dbReference type="OrthoDB" id="5984265at2759"/>
<evidence type="ECO:0000256" key="9">
    <source>
        <dbReference type="ARBA" id="ARBA00022989"/>
    </source>
</evidence>
<dbReference type="Gene3D" id="1.10.510.10">
    <property type="entry name" value="Transferase(Phosphotransferase) domain 1"/>
    <property type="match status" value="1"/>
</dbReference>